<feature type="compositionally biased region" description="Basic and acidic residues" evidence="1">
    <location>
        <begin position="58"/>
        <end position="75"/>
    </location>
</feature>
<dbReference type="AlphaFoldDB" id="A0A3N4HV31"/>
<name>A0A3N4HV31_ASCIM</name>
<evidence type="ECO:0000313" key="3">
    <source>
        <dbReference type="Proteomes" id="UP000275078"/>
    </source>
</evidence>
<protein>
    <submittedName>
        <fullName evidence="2">Uncharacterized protein</fullName>
    </submittedName>
</protein>
<feature type="compositionally biased region" description="Basic and acidic residues" evidence="1">
    <location>
        <begin position="8"/>
        <end position="18"/>
    </location>
</feature>
<evidence type="ECO:0000313" key="2">
    <source>
        <dbReference type="EMBL" id="RPA77539.1"/>
    </source>
</evidence>
<evidence type="ECO:0000256" key="1">
    <source>
        <dbReference type="SAM" id="MobiDB-lite"/>
    </source>
</evidence>
<feature type="region of interest" description="Disordered" evidence="1">
    <location>
        <begin position="1"/>
        <end position="20"/>
    </location>
</feature>
<feature type="region of interest" description="Disordered" evidence="1">
    <location>
        <begin position="58"/>
        <end position="138"/>
    </location>
</feature>
<reference evidence="2 3" key="1">
    <citation type="journal article" date="2018" name="Nat. Ecol. Evol.">
        <title>Pezizomycetes genomes reveal the molecular basis of ectomycorrhizal truffle lifestyle.</title>
        <authorList>
            <person name="Murat C."/>
            <person name="Payen T."/>
            <person name="Noel B."/>
            <person name="Kuo A."/>
            <person name="Morin E."/>
            <person name="Chen J."/>
            <person name="Kohler A."/>
            <person name="Krizsan K."/>
            <person name="Balestrini R."/>
            <person name="Da Silva C."/>
            <person name="Montanini B."/>
            <person name="Hainaut M."/>
            <person name="Levati E."/>
            <person name="Barry K.W."/>
            <person name="Belfiori B."/>
            <person name="Cichocki N."/>
            <person name="Clum A."/>
            <person name="Dockter R.B."/>
            <person name="Fauchery L."/>
            <person name="Guy J."/>
            <person name="Iotti M."/>
            <person name="Le Tacon F."/>
            <person name="Lindquist E.A."/>
            <person name="Lipzen A."/>
            <person name="Malagnac F."/>
            <person name="Mello A."/>
            <person name="Molinier V."/>
            <person name="Miyauchi S."/>
            <person name="Poulain J."/>
            <person name="Riccioni C."/>
            <person name="Rubini A."/>
            <person name="Sitrit Y."/>
            <person name="Splivallo R."/>
            <person name="Traeger S."/>
            <person name="Wang M."/>
            <person name="Zifcakova L."/>
            <person name="Wipf D."/>
            <person name="Zambonelli A."/>
            <person name="Paolocci F."/>
            <person name="Nowrousian M."/>
            <person name="Ottonello S."/>
            <person name="Baldrian P."/>
            <person name="Spatafora J.W."/>
            <person name="Henrissat B."/>
            <person name="Nagy L.G."/>
            <person name="Aury J.M."/>
            <person name="Wincker P."/>
            <person name="Grigoriev I.V."/>
            <person name="Bonfante P."/>
            <person name="Martin F.M."/>
        </authorList>
    </citation>
    <scope>NUCLEOTIDE SEQUENCE [LARGE SCALE GENOMIC DNA]</scope>
    <source>
        <strain evidence="2 3">RN42</strain>
    </source>
</reference>
<sequence>MQRAWHRKGVELRPKIEEEGGEDNLVAVDRRVMKLTKPTWIEQSLQGLQSGLTEALLREKAGGQEDKPPVDKSVECEEDATSPSSAGDQEVEPLGREIFETEEDVGLSSTSSDEEVEMPARETFESEDEMRWPGTVSDEEVEALVGGELRSEKKSKGKSVGGKLRRLQERALIAHRGLAERRR</sequence>
<accession>A0A3N4HV31</accession>
<gene>
    <name evidence="2" type="ORF">BJ508DRAFT_378794</name>
</gene>
<proteinExistence type="predicted"/>
<organism evidence="2 3">
    <name type="scientific">Ascobolus immersus RN42</name>
    <dbReference type="NCBI Taxonomy" id="1160509"/>
    <lineage>
        <taxon>Eukaryota</taxon>
        <taxon>Fungi</taxon>
        <taxon>Dikarya</taxon>
        <taxon>Ascomycota</taxon>
        <taxon>Pezizomycotina</taxon>
        <taxon>Pezizomycetes</taxon>
        <taxon>Pezizales</taxon>
        <taxon>Ascobolaceae</taxon>
        <taxon>Ascobolus</taxon>
    </lineage>
</organism>
<keyword evidence="3" id="KW-1185">Reference proteome</keyword>
<dbReference type="Proteomes" id="UP000275078">
    <property type="component" value="Unassembled WGS sequence"/>
</dbReference>
<dbReference type="EMBL" id="ML119724">
    <property type="protein sequence ID" value="RPA77539.1"/>
    <property type="molecule type" value="Genomic_DNA"/>
</dbReference>